<keyword evidence="2" id="KW-0808">Transferase</keyword>
<sequence length="653" mass="74922">MSLFDTYKKTYGERHNDKPMTLAEYLEEARANDKMYQSPHGAMVEAFGEPRLLETRKDERLGRIYENRVIQVFDTFEGKFFGMYDVIAQLYSFFVRAEQGLDERHKIPYLLGPVGGGKSSLAEHLKMLMEHIPFYALARRLENGPYRGGFELSPVFESPLGLFSEQDQRVLISEQLGVHDRFIPRLMSPWAVKRLQREFNGDASQFYVVKLYPSILDQQGIAVATPGDESNQDISTLVGKTDIRKVGEFSQNDSDCYMYSGALCRGARFVEFVEMFKAPIKTLNPLLPALTENFFSSTEGFTIPFNGIVMAHSNEAEWETFRMQKKNEAFVSRTSLIKVPYNTAVSDEIRIFEKLINGSALAGKPIAPGTLKALATFTTLTHLVDYENIYTKLRVYDGQNLKGVDTKAKSIHEYRDAAGVNEGMSGFDMRLAFEVLAKTYNHNPEEVAANPVDLLYVLENEIRQQEFGDKEKQYIGTFLKEIVVSKIVNKEISEAIQDAYFESADPFGQEMLDRYFVWAEHWLDEVEFVDQNTHTTLNREMLNQELEKIEKPAGIGNPKDFRDEFVRYVLKYRANNAGKNPPWKSYEKIRNVIKKNLFAKVDDLLPIISFSKKEDSGLQKKHDEFVSRMVARGYTAQQVRLLVDWHIRSKKSS</sequence>
<dbReference type="AlphaFoldDB" id="A0A1G2D294"/>
<dbReference type="PANTHER" id="PTHR30267:SF2">
    <property type="entry name" value="PROTEIN PRKA"/>
    <property type="match status" value="1"/>
</dbReference>
<dbReference type="Pfam" id="PF06798">
    <property type="entry name" value="PrkA"/>
    <property type="match status" value="1"/>
</dbReference>
<protein>
    <submittedName>
        <fullName evidence="2">PrkA family serine protein kinase</fullName>
    </submittedName>
</protein>
<keyword evidence="2" id="KW-0418">Kinase</keyword>
<dbReference type="GO" id="GO:0004672">
    <property type="term" value="F:protein kinase activity"/>
    <property type="evidence" value="ECO:0007669"/>
    <property type="project" value="TreeGrafter"/>
</dbReference>
<dbReference type="InterPro" id="IPR057741">
    <property type="entry name" value="YeaG"/>
</dbReference>
<dbReference type="NCBIfam" id="NF011999">
    <property type="entry name" value="PRK15455.1"/>
    <property type="match status" value="1"/>
</dbReference>
<dbReference type="InterPro" id="IPR013153">
    <property type="entry name" value="Prk_AAA"/>
</dbReference>
<dbReference type="SMART" id="SM00763">
    <property type="entry name" value="AAA_PrkA"/>
    <property type="match status" value="1"/>
</dbReference>
<evidence type="ECO:0000313" key="2">
    <source>
        <dbReference type="EMBL" id="OGZ07080.1"/>
    </source>
</evidence>
<dbReference type="EMBL" id="MHLL01000070">
    <property type="protein sequence ID" value="OGZ07080.1"/>
    <property type="molecule type" value="Genomic_DNA"/>
</dbReference>
<feature type="domain" description="PrkA AAA" evidence="1">
    <location>
        <begin position="20"/>
        <end position="390"/>
    </location>
</feature>
<dbReference type="Pfam" id="PF08298">
    <property type="entry name" value="AAA_PrkA"/>
    <property type="match status" value="1"/>
</dbReference>
<comment type="caution">
    <text evidence="2">The sequence shown here is derived from an EMBL/GenBank/DDBJ whole genome shotgun (WGS) entry which is preliminary data.</text>
</comment>
<organism evidence="2 3">
    <name type="scientific">Candidatus Lloydbacteria bacterium RIFCSPHIGHO2_02_FULL_50_13</name>
    <dbReference type="NCBI Taxonomy" id="1798661"/>
    <lineage>
        <taxon>Bacteria</taxon>
        <taxon>Candidatus Lloydiibacteriota</taxon>
    </lineage>
</organism>
<dbReference type="SUPFAM" id="SSF52540">
    <property type="entry name" value="P-loop containing nucleoside triphosphate hydrolases"/>
    <property type="match status" value="1"/>
</dbReference>
<proteinExistence type="predicted"/>
<dbReference type="InterPro" id="IPR010650">
    <property type="entry name" value="PrkA_C"/>
</dbReference>
<name>A0A1G2D294_9BACT</name>
<evidence type="ECO:0000259" key="1">
    <source>
        <dbReference type="SMART" id="SM00763"/>
    </source>
</evidence>
<dbReference type="InterPro" id="IPR027417">
    <property type="entry name" value="P-loop_NTPase"/>
</dbReference>
<gene>
    <name evidence="2" type="ORF">A3D65_01400</name>
</gene>
<reference evidence="2 3" key="1">
    <citation type="journal article" date="2016" name="Nat. Commun.">
        <title>Thousands of microbial genomes shed light on interconnected biogeochemical processes in an aquifer system.</title>
        <authorList>
            <person name="Anantharaman K."/>
            <person name="Brown C.T."/>
            <person name="Hug L.A."/>
            <person name="Sharon I."/>
            <person name="Castelle C.J."/>
            <person name="Probst A.J."/>
            <person name="Thomas B.C."/>
            <person name="Singh A."/>
            <person name="Wilkins M.J."/>
            <person name="Karaoz U."/>
            <person name="Brodie E.L."/>
            <person name="Williams K.H."/>
            <person name="Hubbard S.S."/>
            <person name="Banfield J.F."/>
        </authorList>
    </citation>
    <scope>NUCLEOTIDE SEQUENCE [LARGE SCALE GENOMIC DNA]</scope>
</reference>
<dbReference type="Proteomes" id="UP000177996">
    <property type="component" value="Unassembled WGS sequence"/>
</dbReference>
<dbReference type="PANTHER" id="PTHR30267">
    <property type="entry name" value="PROTEIN KINASE PRKA"/>
    <property type="match status" value="1"/>
</dbReference>
<accession>A0A1G2D294</accession>
<dbReference type="STRING" id="1798661.A3D65_01400"/>
<evidence type="ECO:0000313" key="3">
    <source>
        <dbReference type="Proteomes" id="UP000177996"/>
    </source>
</evidence>